<dbReference type="SUPFAM" id="SSF141523">
    <property type="entry name" value="L,D-transpeptidase catalytic domain-like"/>
    <property type="match status" value="1"/>
</dbReference>
<dbReference type="Gene3D" id="2.40.440.10">
    <property type="entry name" value="L,D-transpeptidase catalytic domain-like"/>
    <property type="match status" value="1"/>
</dbReference>
<feature type="domain" description="L,D-TPase catalytic" evidence="9">
    <location>
        <begin position="29"/>
        <end position="165"/>
    </location>
</feature>
<comment type="similarity">
    <text evidence="2">Belongs to the YkuD family.</text>
</comment>
<dbReference type="PROSITE" id="PS52029">
    <property type="entry name" value="LD_TPASE"/>
    <property type="match status" value="1"/>
</dbReference>
<evidence type="ECO:0000256" key="2">
    <source>
        <dbReference type="ARBA" id="ARBA00005992"/>
    </source>
</evidence>
<keyword evidence="3" id="KW-0808">Transferase</keyword>
<dbReference type="PANTHER" id="PTHR36699:SF1">
    <property type="entry name" value="L,D-TRANSPEPTIDASE YAFK-RELATED"/>
    <property type="match status" value="1"/>
</dbReference>
<dbReference type="RefSeq" id="WP_188434269.1">
    <property type="nucleotide sequence ID" value="NZ_BMFF01000001.1"/>
</dbReference>
<evidence type="ECO:0000256" key="1">
    <source>
        <dbReference type="ARBA" id="ARBA00004752"/>
    </source>
</evidence>
<name>A0ABQ1NVX4_9GAMM</name>
<keyword evidence="11" id="KW-1185">Reference proteome</keyword>
<feature type="active site" description="Proton donor/acceptor" evidence="7">
    <location>
        <position position="119"/>
    </location>
</feature>
<keyword evidence="8" id="KW-0732">Signal</keyword>
<evidence type="ECO:0000256" key="4">
    <source>
        <dbReference type="ARBA" id="ARBA00022960"/>
    </source>
</evidence>
<organism evidence="10 11">
    <name type="scientific">Halopseudomonas salina</name>
    <dbReference type="NCBI Taxonomy" id="1323744"/>
    <lineage>
        <taxon>Bacteria</taxon>
        <taxon>Pseudomonadati</taxon>
        <taxon>Pseudomonadota</taxon>
        <taxon>Gammaproteobacteria</taxon>
        <taxon>Pseudomonadales</taxon>
        <taxon>Pseudomonadaceae</taxon>
        <taxon>Halopseudomonas</taxon>
    </lineage>
</organism>
<dbReference type="EMBL" id="BMFF01000001">
    <property type="protein sequence ID" value="GGC84499.1"/>
    <property type="molecule type" value="Genomic_DNA"/>
</dbReference>
<keyword evidence="5 7" id="KW-0573">Peptidoglycan synthesis</keyword>
<evidence type="ECO:0000313" key="11">
    <source>
        <dbReference type="Proteomes" id="UP000638188"/>
    </source>
</evidence>
<proteinExistence type="inferred from homology"/>
<evidence type="ECO:0000256" key="3">
    <source>
        <dbReference type="ARBA" id="ARBA00022679"/>
    </source>
</evidence>
<protein>
    <recommendedName>
        <fullName evidence="9">L,D-TPase catalytic domain-containing protein</fullName>
    </recommendedName>
</protein>
<evidence type="ECO:0000256" key="8">
    <source>
        <dbReference type="SAM" id="SignalP"/>
    </source>
</evidence>
<dbReference type="InterPro" id="IPR005490">
    <property type="entry name" value="LD_TPept_cat_dom"/>
</dbReference>
<accession>A0ABQ1NVX4</accession>
<keyword evidence="4 7" id="KW-0133">Cell shape</keyword>
<evidence type="ECO:0000313" key="10">
    <source>
        <dbReference type="EMBL" id="GGC84499.1"/>
    </source>
</evidence>
<comment type="pathway">
    <text evidence="1 7">Cell wall biogenesis; peptidoglycan biosynthesis.</text>
</comment>
<dbReference type="InterPro" id="IPR038063">
    <property type="entry name" value="Transpep_catalytic_dom"/>
</dbReference>
<gene>
    <name evidence="10" type="ORF">GCM10007418_00390</name>
</gene>
<sequence>MRSFVYLLLALLGLLLHSGQSAAAEPVIDKVLVHKHARKLEVISQGEVIRAYRISLGREPVGHKQEVGDQRTPEGIYTIDWRHRSADYNLSMHLDYPNLKDQTAAYKRGVDPGGMIMIHGTPIDEEYPEWYFEGLDWTNGCIALTNAEMREIWDLVPDGTLVEIRP</sequence>
<dbReference type="Pfam" id="PF03734">
    <property type="entry name" value="YkuD"/>
    <property type="match status" value="1"/>
</dbReference>
<dbReference type="CDD" id="cd16913">
    <property type="entry name" value="YkuD_like"/>
    <property type="match status" value="1"/>
</dbReference>
<evidence type="ECO:0000256" key="6">
    <source>
        <dbReference type="ARBA" id="ARBA00023316"/>
    </source>
</evidence>
<dbReference type="PANTHER" id="PTHR36699">
    <property type="entry name" value="LD-TRANSPEPTIDASE"/>
    <property type="match status" value="1"/>
</dbReference>
<evidence type="ECO:0000259" key="9">
    <source>
        <dbReference type="PROSITE" id="PS52029"/>
    </source>
</evidence>
<feature type="active site" description="Nucleophile" evidence="7">
    <location>
        <position position="141"/>
    </location>
</feature>
<evidence type="ECO:0000256" key="5">
    <source>
        <dbReference type="ARBA" id="ARBA00022984"/>
    </source>
</evidence>
<feature type="chain" id="PRO_5046967077" description="L,D-TPase catalytic domain-containing protein" evidence="8">
    <location>
        <begin position="24"/>
        <end position="166"/>
    </location>
</feature>
<keyword evidence="6 7" id="KW-0961">Cell wall biogenesis/degradation</keyword>
<evidence type="ECO:0000256" key="7">
    <source>
        <dbReference type="PROSITE-ProRule" id="PRU01373"/>
    </source>
</evidence>
<dbReference type="Proteomes" id="UP000638188">
    <property type="component" value="Unassembled WGS sequence"/>
</dbReference>
<reference evidence="11" key="1">
    <citation type="journal article" date="2019" name="Int. J. Syst. Evol. Microbiol.">
        <title>The Global Catalogue of Microorganisms (GCM) 10K type strain sequencing project: providing services to taxonomists for standard genome sequencing and annotation.</title>
        <authorList>
            <consortium name="The Broad Institute Genomics Platform"/>
            <consortium name="The Broad Institute Genome Sequencing Center for Infectious Disease"/>
            <person name="Wu L."/>
            <person name="Ma J."/>
        </authorList>
    </citation>
    <scope>NUCLEOTIDE SEQUENCE [LARGE SCALE GENOMIC DNA]</scope>
    <source>
        <strain evidence="11">CGMCC 1.12482</strain>
    </source>
</reference>
<comment type="caution">
    <text evidence="10">The sequence shown here is derived from an EMBL/GenBank/DDBJ whole genome shotgun (WGS) entry which is preliminary data.</text>
</comment>
<feature type="signal peptide" evidence="8">
    <location>
        <begin position="1"/>
        <end position="23"/>
    </location>
</feature>